<reference evidence="1" key="1">
    <citation type="submission" date="2018-06" db="EMBL/GenBank/DDBJ databases">
        <authorList>
            <person name="Zhirakovskaya E."/>
        </authorList>
    </citation>
    <scope>NUCLEOTIDE SEQUENCE</scope>
</reference>
<dbReference type="EMBL" id="UOFY01000053">
    <property type="protein sequence ID" value="VAX10694.1"/>
    <property type="molecule type" value="Genomic_DNA"/>
</dbReference>
<sequence>MNLPRYSIFPLLDASEPLRKRVPTVDENGRFLSDFMVLIPGLKDKPQQFIQAMMNELHAALARFSDSVVFAELNIKLNLLWVSVKPRLNLAAEIAGAVQEILPNAKLVSHL</sequence>
<proteinExistence type="predicted"/>
<name>A0A3B1BFL0_9ZZZZ</name>
<accession>A0A3B1BFL0</accession>
<dbReference type="AlphaFoldDB" id="A0A3B1BFL0"/>
<protein>
    <submittedName>
        <fullName evidence="1">Uncharacterized protein</fullName>
    </submittedName>
</protein>
<gene>
    <name evidence="1" type="ORF">MNBD_GAMMA25-2273</name>
</gene>
<organism evidence="1">
    <name type="scientific">hydrothermal vent metagenome</name>
    <dbReference type="NCBI Taxonomy" id="652676"/>
    <lineage>
        <taxon>unclassified sequences</taxon>
        <taxon>metagenomes</taxon>
        <taxon>ecological metagenomes</taxon>
    </lineage>
</organism>
<evidence type="ECO:0000313" key="1">
    <source>
        <dbReference type="EMBL" id="VAX10694.1"/>
    </source>
</evidence>